<evidence type="ECO:0000259" key="17">
    <source>
        <dbReference type="PROSITE" id="PS50195"/>
    </source>
</evidence>
<dbReference type="HAMAP" id="MF_03055">
    <property type="entry name" value="tRNA_methyltr_TrmB_euk"/>
    <property type="match status" value="1"/>
</dbReference>
<keyword evidence="10 12" id="KW-0539">Nucleus</keyword>
<feature type="region of interest" description="Disordered" evidence="14">
    <location>
        <begin position="1343"/>
        <end position="1368"/>
    </location>
</feature>
<evidence type="ECO:0000256" key="1">
    <source>
        <dbReference type="ARBA" id="ARBA00000142"/>
    </source>
</evidence>
<dbReference type="InterPro" id="IPR016137">
    <property type="entry name" value="RGS"/>
</dbReference>
<dbReference type="InterPro" id="IPR001683">
    <property type="entry name" value="PX_dom"/>
</dbReference>
<feature type="compositionally biased region" description="Acidic residues" evidence="14">
    <location>
        <begin position="1349"/>
        <end position="1366"/>
    </location>
</feature>
<evidence type="ECO:0000256" key="14">
    <source>
        <dbReference type="SAM" id="MobiDB-lite"/>
    </source>
</evidence>
<evidence type="ECO:0000256" key="4">
    <source>
        <dbReference type="ARBA" id="ARBA00022555"/>
    </source>
</evidence>
<dbReference type="GO" id="GO:0008176">
    <property type="term" value="F:tRNA (guanine(46)-N7)-methyltransferase activity"/>
    <property type="evidence" value="ECO:0007669"/>
    <property type="project" value="UniProtKB-UniRule"/>
</dbReference>
<dbReference type="Pfam" id="PF00787">
    <property type="entry name" value="PX"/>
    <property type="match status" value="1"/>
</dbReference>
<feature type="region of interest" description="Disordered" evidence="14">
    <location>
        <begin position="963"/>
        <end position="983"/>
    </location>
</feature>
<dbReference type="PANTHER" id="PTHR22775:SF3">
    <property type="entry name" value="SORTING NEXIN-13"/>
    <property type="match status" value="1"/>
</dbReference>
<dbReference type="CDD" id="cd06876">
    <property type="entry name" value="PX_MDM1p"/>
    <property type="match status" value="1"/>
</dbReference>
<dbReference type="GO" id="GO:0000049">
    <property type="term" value="F:tRNA binding"/>
    <property type="evidence" value="ECO:0007669"/>
    <property type="project" value="UniProtKB-UniRule"/>
</dbReference>
<feature type="binding site" evidence="12">
    <location>
        <position position="260"/>
    </location>
    <ligand>
        <name>S-adenosyl-L-methionine</name>
        <dbReference type="ChEBI" id="CHEBI:59789"/>
    </ligand>
</feature>
<dbReference type="PANTHER" id="PTHR22775">
    <property type="entry name" value="SORTING NEXIN"/>
    <property type="match status" value="1"/>
</dbReference>
<feature type="compositionally biased region" description="Basic and acidic residues" evidence="14">
    <location>
        <begin position="148"/>
        <end position="175"/>
    </location>
</feature>
<dbReference type="Gene3D" id="1.10.167.10">
    <property type="entry name" value="Regulator of G-protein Signalling 4, domain 2"/>
    <property type="match status" value="1"/>
</dbReference>
<comment type="function">
    <text evidence="12">Catalyzes the formation of N(7)-methylguanine at position 46 (m7G46) in tRNA.</text>
</comment>
<keyword evidence="20" id="KW-1185">Reference proteome</keyword>
<evidence type="ECO:0000256" key="5">
    <source>
        <dbReference type="ARBA" id="ARBA00022603"/>
    </source>
</evidence>
<dbReference type="InterPro" id="IPR025763">
    <property type="entry name" value="Trm8_euk"/>
</dbReference>
<comment type="similarity">
    <text evidence="12">Belongs to the class I-like SAM-binding methyltransferase superfamily. TrmB family.</text>
</comment>
<dbReference type="GO" id="GO:0005634">
    <property type="term" value="C:nucleus"/>
    <property type="evidence" value="ECO:0007669"/>
    <property type="project" value="UniProtKB-SubCell"/>
</dbReference>
<feature type="binding site" evidence="12">
    <location>
        <position position="338"/>
    </location>
    <ligand>
        <name>S-adenosyl-L-methionine</name>
        <dbReference type="ChEBI" id="CHEBI:59789"/>
    </ligand>
</feature>
<dbReference type="Pfam" id="PF00615">
    <property type="entry name" value="RGS"/>
    <property type="match status" value="1"/>
</dbReference>
<dbReference type="NCBIfam" id="TIGR00091">
    <property type="entry name" value="tRNA (guanosine(46)-N7)-methyltransferase TrmB"/>
    <property type="match status" value="1"/>
</dbReference>
<evidence type="ECO:0000256" key="7">
    <source>
        <dbReference type="ARBA" id="ARBA00022691"/>
    </source>
</evidence>
<dbReference type="PROSITE" id="PS51207">
    <property type="entry name" value="PXA"/>
    <property type="match status" value="1"/>
</dbReference>
<reference evidence="19" key="1">
    <citation type="journal article" date="2021" name="Mol. Plant Microbe Interact.">
        <title>Complete Genome Sequence of the Plant-Pathogenic Fungus Colletotrichum lupini.</title>
        <authorList>
            <person name="Baroncelli R."/>
            <person name="Pensec F."/>
            <person name="Da Lio D."/>
            <person name="Boufleur T."/>
            <person name="Vicente I."/>
            <person name="Sarrocco S."/>
            <person name="Picot A."/>
            <person name="Baraldi E."/>
            <person name="Sukno S."/>
            <person name="Thon M."/>
            <person name="Le Floch G."/>
        </authorList>
    </citation>
    <scope>NUCLEOTIDE SEQUENCE</scope>
    <source>
        <strain evidence="19">IMI 504893</strain>
    </source>
</reference>
<keyword evidence="15" id="KW-1133">Transmembrane helix</keyword>
<evidence type="ECO:0000256" key="15">
    <source>
        <dbReference type="SAM" id="Phobius"/>
    </source>
</evidence>
<evidence type="ECO:0000256" key="13">
    <source>
        <dbReference type="SAM" id="Coils"/>
    </source>
</evidence>
<comment type="similarity">
    <text evidence="3">Belongs to the sorting nexin family.</text>
</comment>
<dbReference type="PROSITE" id="PS50132">
    <property type="entry name" value="RGS"/>
    <property type="match status" value="1"/>
</dbReference>
<feature type="domain" description="RGS" evidence="16">
    <location>
        <begin position="989"/>
        <end position="1128"/>
    </location>
</feature>
<dbReference type="PROSITE" id="PS50195">
    <property type="entry name" value="PX"/>
    <property type="match status" value="1"/>
</dbReference>
<dbReference type="EMBL" id="CP019481">
    <property type="protein sequence ID" value="UQC90966.1"/>
    <property type="molecule type" value="Genomic_DNA"/>
</dbReference>
<keyword evidence="15" id="KW-0472">Membrane</keyword>
<protein>
    <recommendedName>
        <fullName evidence="12">tRNA (guanine-N(7)-)-methyltransferase</fullName>
        <ecNumber evidence="12">2.1.1.33</ecNumber>
    </recommendedName>
    <alternativeName>
        <fullName evidence="12">Transfer RNA methyltransferase 8</fullName>
    </alternativeName>
    <alternativeName>
        <fullName evidence="12">tRNA (guanine(46)-N(7))-methyltransferase</fullName>
    </alternativeName>
    <alternativeName>
        <fullName evidence="12">tRNA(m7G46)-methyltransferase</fullName>
    </alternativeName>
</protein>
<dbReference type="InterPro" id="IPR003358">
    <property type="entry name" value="tRNA_(Gua-N-7)_MeTrfase_Trmb"/>
</dbReference>
<keyword evidence="7 12" id="KW-0949">S-adenosyl-L-methionine</keyword>
<dbReference type="InterPro" id="IPR013937">
    <property type="entry name" value="Sorting_nexin_C"/>
</dbReference>
<dbReference type="Pfam" id="PF02194">
    <property type="entry name" value="PXA"/>
    <property type="match status" value="1"/>
</dbReference>
<evidence type="ECO:0000256" key="6">
    <source>
        <dbReference type="ARBA" id="ARBA00022679"/>
    </source>
</evidence>
<keyword evidence="6 12" id="KW-0808">Transferase</keyword>
<evidence type="ECO:0000256" key="10">
    <source>
        <dbReference type="ARBA" id="ARBA00023242"/>
    </source>
</evidence>
<feature type="domain" description="PXA" evidence="18">
    <location>
        <begin position="671"/>
        <end position="860"/>
    </location>
</feature>
<evidence type="ECO:0000313" key="20">
    <source>
        <dbReference type="Proteomes" id="UP000830671"/>
    </source>
</evidence>
<comment type="pathway">
    <text evidence="11 12">tRNA modification; N(7)-methylguanine-tRNA biosynthesis.</text>
</comment>
<dbReference type="SUPFAM" id="SSF48097">
    <property type="entry name" value="Regulator of G-protein signaling, RGS"/>
    <property type="match status" value="1"/>
</dbReference>
<evidence type="ECO:0000256" key="3">
    <source>
        <dbReference type="ARBA" id="ARBA00010883"/>
    </source>
</evidence>
<dbReference type="SUPFAM" id="SSF53335">
    <property type="entry name" value="S-adenosyl-L-methionine-dependent methyltransferases"/>
    <property type="match status" value="1"/>
</dbReference>
<evidence type="ECO:0000256" key="8">
    <source>
        <dbReference type="ARBA" id="ARBA00022694"/>
    </source>
</evidence>
<dbReference type="InterPro" id="IPR036305">
    <property type="entry name" value="RGS_sf"/>
</dbReference>
<dbReference type="SMART" id="SM00315">
    <property type="entry name" value="RGS"/>
    <property type="match status" value="1"/>
</dbReference>
<evidence type="ECO:0000259" key="18">
    <source>
        <dbReference type="PROSITE" id="PS51207"/>
    </source>
</evidence>
<dbReference type="InterPro" id="IPR003114">
    <property type="entry name" value="Phox_assoc"/>
</dbReference>
<dbReference type="SMART" id="SM00312">
    <property type="entry name" value="PX"/>
    <property type="match status" value="1"/>
</dbReference>
<keyword evidence="13" id="KW-0175">Coiled coil</keyword>
<feature type="binding site" evidence="12">
    <location>
        <begin position="283"/>
        <end position="284"/>
    </location>
    <ligand>
        <name>S-adenosyl-L-methionine</name>
        <dbReference type="ChEBI" id="CHEBI:59789"/>
    </ligand>
</feature>
<feature type="region of interest" description="Disordered" evidence="14">
    <location>
        <begin position="1284"/>
        <end position="1317"/>
    </location>
</feature>
<feature type="region of interest" description="Disordered" evidence="14">
    <location>
        <begin position="148"/>
        <end position="176"/>
    </location>
</feature>
<evidence type="ECO:0000256" key="2">
    <source>
        <dbReference type="ARBA" id="ARBA00004123"/>
    </source>
</evidence>
<dbReference type="FunFam" id="3.40.50.150:FF:000060">
    <property type="entry name" value="tRNA (guanine-N(7)-)-methyltransferase"/>
    <property type="match status" value="1"/>
</dbReference>
<keyword evidence="8 12" id="KW-0819">tRNA processing</keyword>
<proteinExistence type="inferred from homology"/>
<keyword evidence="9 12" id="KW-0694">RNA-binding</keyword>
<name>A0A9Q8WPQ2_9PEZI</name>
<dbReference type="Gene3D" id="3.30.1520.10">
    <property type="entry name" value="Phox-like domain"/>
    <property type="match status" value="1"/>
</dbReference>
<feature type="compositionally biased region" description="Low complexity" evidence="14">
    <location>
        <begin position="1182"/>
        <end position="1198"/>
    </location>
</feature>
<evidence type="ECO:0000256" key="12">
    <source>
        <dbReference type="HAMAP-Rule" id="MF_03055"/>
    </source>
</evidence>
<comment type="catalytic activity">
    <reaction evidence="1 12">
        <text>guanosine(46) in tRNA + S-adenosyl-L-methionine = N(7)-methylguanosine(46) in tRNA + S-adenosyl-L-homocysteine</text>
        <dbReference type="Rhea" id="RHEA:42708"/>
        <dbReference type="Rhea" id="RHEA-COMP:10188"/>
        <dbReference type="Rhea" id="RHEA-COMP:10189"/>
        <dbReference type="ChEBI" id="CHEBI:57856"/>
        <dbReference type="ChEBI" id="CHEBI:59789"/>
        <dbReference type="ChEBI" id="CHEBI:74269"/>
        <dbReference type="ChEBI" id="CHEBI:74480"/>
        <dbReference type="EC" id="2.1.1.33"/>
    </reaction>
</comment>
<feature type="region of interest" description="Disordered" evidence="14">
    <location>
        <begin position="1136"/>
        <end position="1226"/>
    </location>
</feature>
<dbReference type="InterPro" id="IPR029063">
    <property type="entry name" value="SAM-dependent_MTases_sf"/>
</dbReference>
<feature type="binding site" evidence="12">
    <location>
        <begin position="318"/>
        <end position="319"/>
    </location>
    <ligand>
        <name>S-adenosyl-L-methionine</name>
        <dbReference type="ChEBI" id="CHEBI:59789"/>
    </ligand>
</feature>
<dbReference type="CDD" id="cd08729">
    <property type="entry name" value="RGS_PX"/>
    <property type="match status" value="1"/>
</dbReference>
<dbReference type="Pfam" id="PF02390">
    <property type="entry name" value="Methyltransf_4"/>
    <property type="match status" value="1"/>
</dbReference>
<dbReference type="EC" id="2.1.1.33" evidence="12"/>
<evidence type="ECO:0000313" key="19">
    <source>
        <dbReference type="EMBL" id="UQC90966.1"/>
    </source>
</evidence>
<evidence type="ECO:0000256" key="9">
    <source>
        <dbReference type="ARBA" id="ARBA00022884"/>
    </source>
</evidence>
<dbReference type="Gene3D" id="3.40.50.150">
    <property type="entry name" value="Vaccinia Virus protein VP39"/>
    <property type="match status" value="1"/>
</dbReference>
<organism evidence="19 20">
    <name type="scientific">Colletotrichum lupini</name>
    <dbReference type="NCBI Taxonomy" id="145971"/>
    <lineage>
        <taxon>Eukaryota</taxon>
        <taxon>Fungi</taxon>
        <taxon>Dikarya</taxon>
        <taxon>Ascomycota</taxon>
        <taxon>Pezizomycotina</taxon>
        <taxon>Sordariomycetes</taxon>
        <taxon>Hypocreomycetidae</taxon>
        <taxon>Glomerellales</taxon>
        <taxon>Glomerellaceae</taxon>
        <taxon>Colletotrichum</taxon>
        <taxon>Colletotrichum acutatum species complex</taxon>
    </lineage>
</organism>
<dbReference type="GO" id="GO:0035091">
    <property type="term" value="F:phosphatidylinositol binding"/>
    <property type="evidence" value="ECO:0007669"/>
    <property type="project" value="InterPro"/>
</dbReference>
<dbReference type="GO" id="GO:0106143">
    <property type="term" value="C:tRNA (m7G46) methyltransferase complex"/>
    <property type="evidence" value="ECO:0007669"/>
    <property type="project" value="UniProtKB-ARBA"/>
</dbReference>
<dbReference type="Pfam" id="PF08628">
    <property type="entry name" value="Nexin_C"/>
    <property type="match status" value="1"/>
</dbReference>
<dbReference type="InterPro" id="IPR044926">
    <property type="entry name" value="RGS_subdomain_2"/>
</dbReference>
<sequence>MAGCQVLGAEVDNQAKGGIDIDAYEDARREHGMADRRLRHVLVFSPDQAATVQRLSHSETLPSCSGWQKGRPRPLFSLGTRSGHGCVGRAFSSYRLSLRYRYPEVHGGGRVSIFTACPIGSFHRPPPCITARSHRNFLIFRRPNIHFERIPDDSPPKPPEKKNKTTKREEYRNARNQDGVAELPKKKFYRQRAHANPFSDHQLVYPASPDSMNWTQYYPAFAANDETPSTDPTVTESMTLDASKPKTRSLTKDVEVVDIGCGFGGLTVALSPILPETLILGLEIRTSVTEYVQERIKALRVQNQETGGYQNISCLRANSMKFLPNFFKKAQLSKIFICFPDPHFKARKHKARIVSTTLNSEYAFALRPGGIVYTITDVEPLHQWMVGHFNAHPAFERVSEEEQEADECVKVMASETEESKKVTRNQGQKHIALFRRLEDPPCFPVKGKRILSIRRYLKWQGPTETHLMHPTLLRACSNEYKRYTPRCSLTLQAPGTSVQRSHLNIIRHPPSTRVSRPAPSRPLKSIRPSQADLFFFSSRSPNPAAPKSTAVIDDVRCSDSLSPFTTDLDMALQGRELILAAVTCFIAWGYAVSWVPVLRWVGYALVGGVILTIVAFLALVLVTSRGFGHGLRHRSPRPNGPAFLAPKAWARQVSSLQTRQAYTKVALDPNSKRISKALDDLLELIIRDFVSSWYSNISKNPVFSNEVDKAVRDALINIRERLLELDLVDIVTTRIVPMLNAHFRDFYEAERAVRGKKLNRSVTESEELDLAIASKYKDGKLHPAASLSFPDTKLVQQDYLRKMVSGILPKVLPPNMLASRAVSSIIREIVACAVLFPVMQILAEPDTWNQVMENYGRSMLQDRSTVRKLRAALDQHASPAPRSGKAAIIPRLSPTDSERKFEKFIRAIRKVGNLSDARRLRSEVASQLKRDCLEENQDQVYLRRLEMGKRLLDERVQLLAAGGSRQSSATLPARPSGVPQAPSKLEHASLVDLLRDASGLSYFMEFMDRHHMMPLVQFWLVVDGFRNPLEDEGQDDEHLPSNLPMWTSSDREDLGQIDHAYLSKPELKVSKASRDEVRAFLNAGKTATPEQYYRARRAILRAQTAVLDAMQAQFFQAFKKSDLFYKCLASQEASAKSAPLPVAEPSASTPAHPPTHRSSHSFQFKPSPVTRIAPRLTRPLSRRAGSASDLASLALNGNGSESLSKQRRSFEEDVSTPLFDDDDFDQEGMMDSVASLDQDAGKPPVPDTNVVQAMEEALNNIMEDNRPQTAEEFRESLFGADDQVDRSSLFSGDNESLRGSLEMSRPAASSKETDKPSLASLGLVSAASRIGVFVDDDLFGDEEKYLSDERDDPEEETKGDVEDEIQEAAPGDLGLAEAITALSNDIDRLIAQDAIVESLTKKADLTNNTAELRILRKSKASLQREIRRKELQRQQYVVQESDNSLYGRSTIKIKAIQVGKEDDGREFALYVIEVQRDAGEKMPAATWMVTRRYSEFHDLHQRLRSRYPSVRNLEFPRRRMVMKFQSEFLRKRRTALEKYLRDLLQLPEACRSRDLRAFLSQSVIAQGQDLVDREDKKDMITRFYDSVTDGMEDILGNIPVLDQLSVAGQNLIAAATNQLNAMPLPVNEDGVSAAEAEAELNAFENKELESFIKPICDIFLEVFELNRGNNWLRGRAVVVVLQQLLGGTIERKVRDNVKMLVQEDAIIKYIALLKDSMWPGGEMNKNKQPRTASEKKKTRTEASLMLATLIPDLAGSVVGRVNAQAASRRVFATFNNSRLNAHLAFTFMDELIETLFDDAAMGVRSFSPNRRHTPETIMRLHEQASGLIFLLPEVHTYLYTLIDKRHETVSYEAYGRICGSPGIAMDCLVN</sequence>
<dbReference type="SMART" id="SM00313">
    <property type="entry name" value="PXA"/>
    <property type="match status" value="1"/>
</dbReference>
<keyword evidence="4 12" id="KW-0820">tRNA-binding</keyword>
<feature type="transmembrane region" description="Helical" evidence="15">
    <location>
        <begin position="577"/>
        <end position="595"/>
    </location>
</feature>
<evidence type="ECO:0000256" key="11">
    <source>
        <dbReference type="ARBA" id="ARBA00060552"/>
    </source>
</evidence>
<gene>
    <name evidence="12" type="primary">TRM8</name>
    <name evidence="19" type="ORF">CLUP02_16498</name>
</gene>
<feature type="active site" evidence="12">
    <location>
        <position position="341"/>
    </location>
</feature>
<comment type="subcellular location">
    <subcellularLocation>
        <location evidence="2 12">Nucleus</location>
    </subcellularLocation>
</comment>
<feature type="coiled-coil region" evidence="13">
    <location>
        <begin position="1405"/>
        <end position="1439"/>
    </location>
</feature>
<keyword evidence="5 12" id="KW-0489">Methyltransferase</keyword>
<feature type="binding site" evidence="12">
    <location>
        <begin position="416"/>
        <end position="418"/>
    </location>
    <ligand>
        <name>S-adenosyl-L-methionine</name>
        <dbReference type="ChEBI" id="CHEBI:59789"/>
    </ligand>
</feature>
<dbReference type="Proteomes" id="UP000830671">
    <property type="component" value="Chromosome 9"/>
</dbReference>
<dbReference type="SUPFAM" id="SSF64268">
    <property type="entry name" value="PX domain"/>
    <property type="match status" value="1"/>
</dbReference>
<comment type="subunit">
    <text evidence="12">Forms a complex with TRM82.</text>
</comment>
<feature type="transmembrane region" description="Helical" evidence="15">
    <location>
        <begin position="601"/>
        <end position="622"/>
    </location>
</feature>
<evidence type="ECO:0000259" key="16">
    <source>
        <dbReference type="PROSITE" id="PS50132"/>
    </source>
</evidence>
<accession>A0A9Q8WPQ2</accession>
<dbReference type="CDD" id="cd02440">
    <property type="entry name" value="AdoMet_MTases"/>
    <property type="match status" value="1"/>
</dbReference>
<keyword evidence="15" id="KW-0812">Transmembrane</keyword>
<feature type="domain" description="PX" evidence="17">
    <location>
        <begin position="1448"/>
        <end position="1566"/>
    </location>
</feature>
<dbReference type="PROSITE" id="PS51625">
    <property type="entry name" value="SAM_MT_TRMB"/>
    <property type="match status" value="1"/>
</dbReference>
<dbReference type="InterPro" id="IPR036871">
    <property type="entry name" value="PX_dom_sf"/>
</dbReference>